<dbReference type="InterPro" id="IPR004662">
    <property type="entry name" value="AcgluKinase_fam"/>
</dbReference>
<dbReference type="EMBL" id="CP001998">
    <property type="protein sequence ID" value="ADE53189.1"/>
    <property type="molecule type" value="Genomic_DNA"/>
</dbReference>
<dbReference type="OrthoDB" id="9803155at2"/>
<dbReference type="KEGG" id="caa:Caka_0162"/>
<dbReference type="InterPro" id="IPR037528">
    <property type="entry name" value="ArgB"/>
</dbReference>
<dbReference type="AlphaFoldDB" id="D5EL87"/>
<keyword evidence="3 9" id="KW-0028">Amino-acid biosynthesis</keyword>
<evidence type="ECO:0000256" key="3">
    <source>
        <dbReference type="ARBA" id="ARBA00022605"/>
    </source>
</evidence>
<feature type="site" description="Transition state stabilizer" evidence="9">
    <location>
        <position position="254"/>
    </location>
</feature>
<comment type="similarity">
    <text evidence="9">Belongs to the acetylglutamate kinase family. ArgB subfamily.</text>
</comment>
<evidence type="ECO:0000313" key="12">
    <source>
        <dbReference type="Proteomes" id="UP000000925"/>
    </source>
</evidence>
<dbReference type="GO" id="GO:0005737">
    <property type="term" value="C:cytoplasm"/>
    <property type="evidence" value="ECO:0007669"/>
    <property type="project" value="UniProtKB-SubCell"/>
</dbReference>
<keyword evidence="7 9" id="KW-0067">ATP-binding</keyword>
<proteinExistence type="inferred from homology"/>
<dbReference type="UniPathway" id="UPA00068">
    <property type="reaction ID" value="UER00107"/>
</dbReference>
<dbReference type="STRING" id="583355.Caka_0162"/>
<dbReference type="NCBIfam" id="TIGR00761">
    <property type="entry name" value="argB"/>
    <property type="match status" value="1"/>
</dbReference>
<comment type="subcellular location">
    <subcellularLocation>
        <location evidence="9">Cytoplasm</location>
    </subcellularLocation>
</comment>
<feature type="binding site" evidence="9">
    <location>
        <position position="191"/>
    </location>
    <ligand>
        <name>substrate</name>
    </ligand>
</feature>
<dbReference type="PANTHER" id="PTHR23342">
    <property type="entry name" value="N-ACETYLGLUTAMATE SYNTHASE"/>
    <property type="match status" value="1"/>
</dbReference>
<feature type="binding site" evidence="9">
    <location>
        <position position="94"/>
    </location>
    <ligand>
        <name>substrate</name>
    </ligand>
</feature>
<comment type="pathway">
    <text evidence="1 9">Amino-acid biosynthesis; L-arginine biosynthesis; N(2)-acetyl-L-ornithine from L-glutamate: step 2/4.</text>
</comment>
<sequence length="297" mass="32041">MTTQTDHLDPITKSAVLLEALPYIQRFRDAIFVVKYGGAFMDDADPRVRTRVATDIAFLHAAGIKVVVVHGGGKAITRALAESKVETRFEHGLRVTDAESVKVVDHTLNKIVNLEICEILQAKNARPLGMPGNNLLVCDKKKVVVDGEELDLGFVGETHTVKTKIIKKALADGYIPVISPIACDEDGQVYNTNADAAAGRVAAALRARRLVYLCDVPGLMRDINDPESLISSLKTEEVAGLVEDGTISKGMIPKTDSAVKALSSGVHRVHFIDGEQPHSLLLEIFTDKGVGTEIVNA</sequence>
<dbReference type="InterPro" id="IPR001057">
    <property type="entry name" value="Glu/AcGlu_kinase"/>
</dbReference>
<dbReference type="GO" id="GO:0003991">
    <property type="term" value="F:acetylglutamate kinase activity"/>
    <property type="evidence" value="ECO:0007669"/>
    <property type="project" value="UniProtKB-UniRule"/>
</dbReference>
<dbReference type="HOGENOM" id="CLU_053680_0_0_0"/>
<evidence type="ECO:0000256" key="8">
    <source>
        <dbReference type="ARBA" id="ARBA00048141"/>
    </source>
</evidence>
<feature type="binding site" evidence="9">
    <location>
        <begin position="72"/>
        <end position="73"/>
    </location>
    <ligand>
        <name>substrate</name>
    </ligand>
</feature>
<dbReference type="SUPFAM" id="SSF53633">
    <property type="entry name" value="Carbamate kinase-like"/>
    <property type="match status" value="1"/>
</dbReference>
<comment type="function">
    <text evidence="9">Catalyzes the ATP-dependent phosphorylation of N-acetyl-L-glutamate.</text>
</comment>
<keyword evidence="4 9" id="KW-0808">Transferase</keyword>
<evidence type="ECO:0000256" key="2">
    <source>
        <dbReference type="ARBA" id="ARBA00022571"/>
    </source>
</evidence>
<dbReference type="InterPro" id="IPR001048">
    <property type="entry name" value="Asp/Glu/Uridylate_kinase"/>
</dbReference>
<dbReference type="EC" id="2.7.2.8" evidence="9"/>
<evidence type="ECO:0000313" key="11">
    <source>
        <dbReference type="EMBL" id="ADE53189.1"/>
    </source>
</evidence>
<name>D5EL87_CORAD</name>
<keyword evidence="9" id="KW-0963">Cytoplasm</keyword>
<keyword evidence="6 9" id="KW-0418">Kinase</keyword>
<dbReference type="GO" id="GO:0042450">
    <property type="term" value="P:L-arginine biosynthetic process via ornithine"/>
    <property type="evidence" value="ECO:0007669"/>
    <property type="project" value="UniProtKB-UniRule"/>
</dbReference>
<dbReference type="GO" id="GO:0005524">
    <property type="term" value="F:ATP binding"/>
    <property type="evidence" value="ECO:0007669"/>
    <property type="project" value="UniProtKB-UniRule"/>
</dbReference>
<protein>
    <recommendedName>
        <fullName evidence="9">Acetylglutamate kinase</fullName>
        <ecNumber evidence="9">2.7.2.8</ecNumber>
    </recommendedName>
    <alternativeName>
        <fullName evidence="9">N-acetyl-L-glutamate 5-phosphotransferase</fullName>
    </alternativeName>
    <alternativeName>
        <fullName evidence="9">NAG kinase</fullName>
        <shortName evidence="9">NAGK</shortName>
    </alternativeName>
</protein>
<evidence type="ECO:0000256" key="1">
    <source>
        <dbReference type="ARBA" id="ARBA00004828"/>
    </source>
</evidence>
<dbReference type="Gene3D" id="3.40.1160.10">
    <property type="entry name" value="Acetylglutamate kinase-like"/>
    <property type="match status" value="1"/>
</dbReference>
<dbReference type="HAMAP" id="MF_00082">
    <property type="entry name" value="ArgB"/>
    <property type="match status" value="1"/>
</dbReference>
<keyword evidence="2 9" id="KW-0055">Arginine biosynthesis</keyword>
<feature type="site" description="Transition state stabilizer" evidence="9">
    <location>
        <position position="35"/>
    </location>
</feature>
<dbReference type="InterPro" id="IPR036393">
    <property type="entry name" value="AceGlu_kinase-like_sf"/>
</dbReference>
<feature type="domain" description="Aspartate/glutamate/uridylate kinase" evidence="10">
    <location>
        <begin position="31"/>
        <end position="273"/>
    </location>
</feature>
<comment type="catalytic activity">
    <reaction evidence="8 9">
        <text>N-acetyl-L-glutamate + ATP = N-acetyl-L-glutamyl 5-phosphate + ADP</text>
        <dbReference type="Rhea" id="RHEA:14629"/>
        <dbReference type="ChEBI" id="CHEBI:30616"/>
        <dbReference type="ChEBI" id="CHEBI:44337"/>
        <dbReference type="ChEBI" id="CHEBI:57936"/>
        <dbReference type="ChEBI" id="CHEBI:456216"/>
        <dbReference type="EC" id="2.7.2.8"/>
    </reaction>
</comment>
<dbReference type="PIRSF" id="PIRSF000728">
    <property type="entry name" value="NAGK"/>
    <property type="match status" value="1"/>
</dbReference>
<evidence type="ECO:0000256" key="7">
    <source>
        <dbReference type="ARBA" id="ARBA00022840"/>
    </source>
</evidence>
<dbReference type="Proteomes" id="UP000000925">
    <property type="component" value="Chromosome"/>
</dbReference>
<dbReference type="eggNOG" id="COG0548">
    <property type="taxonomic scope" value="Bacteria"/>
</dbReference>
<accession>D5EL87</accession>
<organism evidence="11 12">
    <name type="scientific">Coraliomargarita akajimensis (strain DSM 45221 / IAM 15411 / JCM 23193 / KCTC 12865 / 04OKA010-24)</name>
    <dbReference type="NCBI Taxonomy" id="583355"/>
    <lineage>
        <taxon>Bacteria</taxon>
        <taxon>Pseudomonadati</taxon>
        <taxon>Verrucomicrobiota</taxon>
        <taxon>Opitutia</taxon>
        <taxon>Puniceicoccales</taxon>
        <taxon>Coraliomargaritaceae</taxon>
        <taxon>Coraliomargarita</taxon>
    </lineage>
</organism>
<gene>
    <name evidence="9" type="primary">argB</name>
    <name evidence="11" type="ordered locus">Caka_0162</name>
</gene>
<evidence type="ECO:0000259" key="10">
    <source>
        <dbReference type="Pfam" id="PF00696"/>
    </source>
</evidence>
<evidence type="ECO:0000256" key="5">
    <source>
        <dbReference type="ARBA" id="ARBA00022741"/>
    </source>
</evidence>
<dbReference type="Pfam" id="PF00696">
    <property type="entry name" value="AA_kinase"/>
    <property type="match status" value="1"/>
</dbReference>
<dbReference type="PANTHER" id="PTHR23342:SF0">
    <property type="entry name" value="N-ACETYLGLUTAMATE SYNTHASE, MITOCHONDRIAL"/>
    <property type="match status" value="1"/>
</dbReference>
<dbReference type="RefSeq" id="WP_013041915.1">
    <property type="nucleotide sequence ID" value="NC_014008.1"/>
</dbReference>
<evidence type="ECO:0000256" key="4">
    <source>
        <dbReference type="ARBA" id="ARBA00022679"/>
    </source>
</evidence>
<keyword evidence="5 9" id="KW-0547">Nucleotide-binding</keyword>
<dbReference type="PRINTS" id="PR00474">
    <property type="entry name" value="GLU5KINASE"/>
</dbReference>
<dbReference type="FunFam" id="3.40.1160.10:FF:000004">
    <property type="entry name" value="Acetylglutamate kinase"/>
    <property type="match status" value="1"/>
</dbReference>
<keyword evidence="12" id="KW-1185">Reference proteome</keyword>
<evidence type="ECO:0000256" key="9">
    <source>
        <dbReference type="HAMAP-Rule" id="MF_00082"/>
    </source>
</evidence>
<reference evidence="11 12" key="1">
    <citation type="journal article" date="2010" name="Stand. Genomic Sci.">
        <title>Complete genome sequence of Coraliomargarita akajimensis type strain (04OKA010-24).</title>
        <authorList>
            <person name="Mavromatis K."/>
            <person name="Abt B."/>
            <person name="Brambilla E."/>
            <person name="Lapidus A."/>
            <person name="Copeland A."/>
            <person name="Deshpande S."/>
            <person name="Nolan M."/>
            <person name="Lucas S."/>
            <person name="Tice H."/>
            <person name="Cheng J.F."/>
            <person name="Han C."/>
            <person name="Detter J.C."/>
            <person name="Woyke T."/>
            <person name="Goodwin L."/>
            <person name="Pitluck S."/>
            <person name="Held B."/>
            <person name="Brettin T."/>
            <person name="Tapia R."/>
            <person name="Ivanova N."/>
            <person name="Mikhailova N."/>
            <person name="Pati A."/>
            <person name="Liolios K."/>
            <person name="Chen A."/>
            <person name="Palaniappan K."/>
            <person name="Land M."/>
            <person name="Hauser L."/>
            <person name="Chang Y.J."/>
            <person name="Jeffries C.D."/>
            <person name="Rohde M."/>
            <person name="Goker M."/>
            <person name="Bristow J."/>
            <person name="Eisen J.A."/>
            <person name="Markowitz V."/>
            <person name="Hugenholtz P."/>
            <person name="Klenk H.P."/>
            <person name="Kyrpides N.C."/>
        </authorList>
    </citation>
    <scope>NUCLEOTIDE SEQUENCE [LARGE SCALE GENOMIC DNA]</scope>
    <source>
        <strain evidence="12">DSM 45221 / IAM 15411 / JCM 23193 / KCTC 12865</strain>
    </source>
</reference>
<evidence type="ECO:0000256" key="6">
    <source>
        <dbReference type="ARBA" id="ARBA00022777"/>
    </source>
</evidence>